<proteinExistence type="predicted"/>
<dbReference type="EMBL" id="WUUQ01000002">
    <property type="protein sequence ID" value="MXQ73317.1"/>
    <property type="molecule type" value="Genomic_DNA"/>
</dbReference>
<sequence length="103" mass="12444">MDTIIRDVIESDRQARERIDKANHDKFNIQKSINEERDSVTKRYMDASKDEVEQYRKELEHQIVLEKQEQEQAYQKALTQLSDLYDRKKDQWVDELVARCLDV</sequence>
<comment type="caution">
    <text evidence="2">The sequence shown here is derived from an EMBL/GenBank/DDBJ whole genome shotgun (WGS) entry which is preliminary data.</text>
</comment>
<dbReference type="RefSeq" id="WP_160624777.1">
    <property type="nucleotide sequence ID" value="NZ_WUUQ01000002.1"/>
</dbReference>
<gene>
    <name evidence="2" type="ORF">GSF08_05125</name>
</gene>
<dbReference type="AlphaFoldDB" id="A0A6N8UCE5"/>
<keyword evidence="1" id="KW-0175">Coiled coil</keyword>
<name>A0A6N8UCE5_9FIRM</name>
<dbReference type="Gene3D" id="1.20.5.2950">
    <property type="match status" value="1"/>
</dbReference>
<organism evidence="2 3">
    <name type="scientific">Copranaerobaculum intestinale</name>
    <dbReference type="NCBI Taxonomy" id="2692629"/>
    <lineage>
        <taxon>Bacteria</taxon>
        <taxon>Bacillati</taxon>
        <taxon>Bacillota</taxon>
        <taxon>Erysipelotrichia</taxon>
        <taxon>Erysipelotrichales</taxon>
        <taxon>Erysipelotrichaceae</taxon>
        <taxon>Copranaerobaculum</taxon>
    </lineage>
</organism>
<feature type="coiled-coil region" evidence="1">
    <location>
        <begin position="49"/>
        <end position="87"/>
    </location>
</feature>
<evidence type="ECO:0000313" key="3">
    <source>
        <dbReference type="Proteomes" id="UP000434036"/>
    </source>
</evidence>
<reference evidence="2 3" key="2">
    <citation type="submission" date="2020-01" db="EMBL/GenBank/DDBJ databases">
        <title>Clostridiaceae sp. nov. isolated from the gut of human by culturomics.</title>
        <authorList>
            <person name="Chang Y."/>
        </authorList>
    </citation>
    <scope>NUCLEOTIDE SEQUENCE [LARGE SCALE GENOMIC DNA]</scope>
    <source>
        <strain evidence="2 3">DONG20-135</strain>
    </source>
</reference>
<accession>A0A6N8UCE5</accession>
<evidence type="ECO:0000313" key="2">
    <source>
        <dbReference type="EMBL" id="MXQ73317.1"/>
    </source>
</evidence>
<dbReference type="Proteomes" id="UP000434036">
    <property type="component" value="Unassembled WGS sequence"/>
</dbReference>
<keyword evidence="3" id="KW-1185">Reference proteome</keyword>
<reference evidence="2 3" key="1">
    <citation type="submission" date="2019-12" db="EMBL/GenBank/DDBJ databases">
        <authorList>
            <person name="Yang R."/>
        </authorList>
    </citation>
    <scope>NUCLEOTIDE SEQUENCE [LARGE SCALE GENOMIC DNA]</scope>
    <source>
        <strain evidence="2 3">DONG20-135</strain>
    </source>
</reference>
<evidence type="ECO:0000256" key="1">
    <source>
        <dbReference type="SAM" id="Coils"/>
    </source>
</evidence>
<protein>
    <submittedName>
        <fullName evidence="2">Uncharacterized protein</fullName>
    </submittedName>
</protein>